<dbReference type="InterPro" id="IPR003660">
    <property type="entry name" value="HAMP_dom"/>
</dbReference>
<evidence type="ECO:0000256" key="10">
    <source>
        <dbReference type="ARBA" id="ARBA00023136"/>
    </source>
</evidence>
<dbReference type="PANTHER" id="PTHR45436">
    <property type="entry name" value="SENSOR HISTIDINE KINASE YKOH"/>
    <property type="match status" value="1"/>
</dbReference>
<dbReference type="SMART" id="SM00388">
    <property type="entry name" value="HisKA"/>
    <property type="match status" value="1"/>
</dbReference>
<comment type="caution">
    <text evidence="14">The sequence shown here is derived from an EMBL/GenBank/DDBJ whole genome shotgun (WGS) entry which is preliminary data.</text>
</comment>
<feature type="transmembrane region" description="Helical" evidence="11">
    <location>
        <begin position="20"/>
        <end position="44"/>
    </location>
</feature>
<keyword evidence="9" id="KW-0902">Two-component regulatory system</keyword>
<feature type="domain" description="HAMP" evidence="13">
    <location>
        <begin position="116"/>
        <end position="170"/>
    </location>
</feature>
<evidence type="ECO:0000256" key="1">
    <source>
        <dbReference type="ARBA" id="ARBA00000085"/>
    </source>
</evidence>
<dbReference type="Pfam" id="PF00512">
    <property type="entry name" value="HisKA"/>
    <property type="match status" value="1"/>
</dbReference>
<evidence type="ECO:0000259" key="12">
    <source>
        <dbReference type="PROSITE" id="PS50109"/>
    </source>
</evidence>
<keyword evidence="10 11" id="KW-0472">Membrane</keyword>
<reference evidence="14 15" key="1">
    <citation type="submission" date="2019-03" db="EMBL/GenBank/DDBJ databases">
        <title>Freshwater and sediment microbial communities from various areas in North America, analyzing microbe dynamics in response to fracking.</title>
        <authorList>
            <person name="Lamendella R."/>
        </authorList>
    </citation>
    <scope>NUCLEOTIDE SEQUENCE [LARGE SCALE GENOMIC DNA]</scope>
    <source>
        <strain evidence="14 15">74A</strain>
    </source>
</reference>
<organism evidence="14 15">
    <name type="scientific">Shewanella fodinae</name>
    <dbReference type="NCBI Taxonomy" id="552357"/>
    <lineage>
        <taxon>Bacteria</taxon>
        <taxon>Pseudomonadati</taxon>
        <taxon>Pseudomonadota</taxon>
        <taxon>Gammaproteobacteria</taxon>
        <taxon>Alteromonadales</taxon>
        <taxon>Shewanellaceae</taxon>
        <taxon>Shewanella</taxon>
    </lineage>
</organism>
<evidence type="ECO:0000313" key="15">
    <source>
        <dbReference type="Proteomes" id="UP000294832"/>
    </source>
</evidence>
<evidence type="ECO:0000256" key="8">
    <source>
        <dbReference type="ARBA" id="ARBA00022989"/>
    </source>
</evidence>
<gene>
    <name evidence="14" type="ORF">EDC91_10687</name>
</gene>
<sequence>MKLTHEGKLSLWGWISARILSLAIGTIVLIAFCMWLRFALWNFWVYQQMPETVRQEFSLLQQNPEANWDRYVRLVEQYYGHTFINTSVATVDWLILLSLILVAIPIIVWLGLYGIKPLARQFISLARTARTVAQGNFTVQCPQIDRIPSELAGLVYDFNQMTHRLEQYEQKLRTSNVAMAHELRSPITAAMGRLQGILDGVFEPSAEHLQQVMRQLSSLNVLINDLHLLSLANAGQLTVLRQHINISQLIRERIDWLSPYAATKAMVFKFTSPAEVWGNVDPERIGQICLILMDNAVRYAADGGVLNITVIDDPVHILLQFVDHGPGVDPAYLDEMFEPFSREEVSRNRQSGGSGLGLSIAQAICQAHGGEILASLSSQGGMCFEINLPKVLPVSNC</sequence>
<dbReference type="PROSITE" id="PS50885">
    <property type="entry name" value="HAMP"/>
    <property type="match status" value="1"/>
</dbReference>
<dbReference type="Proteomes" id="UP000294832">
    <property type="component" value="Unassembled WGS sequence"/>
</dbReference>
<dbReference type="InterPro" id="IPR003594">
    <property type="entry name" value="HATPase_dom"/>
</dbReference>
<dbReference type="Pfam" id="PF02518">
    <property type="entry name" value="HATPase_c"/>
    <property type="match status" value="1"/>
</dbReference>
<comment type="catalytic activity">
    <reaction evidence="1">
        <text>ATP + protein L-histidine = ADP + protein N-phospho-L-histidine.</text>
        <dbReference type="EC" id="2.7.13.3"/>
    </reaction>
</comment>
<dbReference type="CDD" id="cd00075">
    <property type="entry name" value="HATPase"/>
    <property type="match status" value="1"/>
</dbReference>
<evidence type="ECO:0000256" key="4">
    <source>
        <dbReference type="ARBA" id="ARBA00022553"/>
    </source>
</evidence>
<evidence type="ECO:0000256" key="3">
    <source>
        <dbReference type="ARBA" id="ARBA00012438"/>
    </source>
</evidence>
<dbReference type="Gene3D" id="6.10.340.10">
    <property type="match status" value="1"/>
</dbReference>
<evidence type="ECO:0000256" key="11">
    <source>
        <dbReference type="SAM" id="Phobius"/>
    </source>
</evidence>
<keyword evidence="15" id="KW-1185">Reference proteome</keyword>
<dbReference type="CDD" id="cd06225">
    <property type="entry name" value="HAMP"/>
    <property type="match status" value="1"/>
</dbReference>
<dbReference type="Gene3D" id="1.10.287.130">
    <property type="match status" value="1"/>
</dbReference>
<dbReference type="GO" id="GO:0005886">
    <property type="term" value="C:plasma membrane"/>
    <property type="evidence" value="ECO:0007669"/>
    <property type="project" value="TreeGrafter"/>
</dbReference>
<evidence type="ECO:0000256" key="2">
    <source>
        <dbReference type="ARBA" id="ARBA00004370"/>
    </source>
</evidence>
<dbReference type="GO" id="GO:0000155">
    <property type="term" value="F:phosphorelay sensor kinase activity"/>
    <property type="evidence" value="ECO:0007669"/>
    <property type="project" value="InterPro"/>
</dbReference>
<dbReference type="PROSITE" id="PS50109">
    <property type="entry name" value="HIS_KIN"/>
    <property type="match status" value="1"/>
</dbReference>
<dbReference type="InterPro" id="IPR003661">
    <property type="entry name" value="HisK_dim/P_dom"/>
</dbReference>
<evidence type="ECO:0000256" key="6">
    <source>
        <dbReference type="ARBA" id="ARBA00022692"/>
    </source>
</evidence>
<dbReference type="Gene3D" id="3.30.565.10">
    <property type="entry name" value="Histidine kinase-like ATPase, C-terminal domain"/>
    <property type="match status" value="1"/>
</dbReference>
<dbReference type="PRINTS" id="PR00344">
    <property type="entry name" value="BCTRLSENSOR"/>
</dbReference>
<keyword evidence="8 11" id="KW-1133">Transmembrane helix</keyword>
<dbReference type="EC" id="2.7.13.3" evidence="3"/>
<evidence type="ECO:0000313" key="14">
    <source>
        <dbReference type="EMBL" id="TCN86812.1"/>
    </source>
</evidence>
<dbReference type="SUPFAM" id="SSF47384">
    <property type="entry name" value="Homodimeric domain of signal transducing histidine kinase"/>
    <property type="match status" value="1"/>
</dbReference>
<dbReference type="AlphaFoldDB" id="A0A4R2FM50"/>
<dbReference type="SUPFAM" id="SSF55874">
    <property type="entry name" value="ATPase domain of HSP90 chaperone/DNA topoisomerase II/histidine kinase"/>
    <property type="match status" value="1"/>
</dbReference>
<comment type="subcellular location">
    <subcellularLocation>
        <location evidence="2">Membrane</location>
    </subcellularLocation>
</comment>
<keyword evidence="7 14" id="KW-0418">Kinase</keyword>
<evidence type="ECO:0000256" key="9">
    <source>
        <dbReference type="ARBA" id="ARBA00023012"/>
    </source>
</evidence>
<feature type="transmembrane region" description="Helical" evidence="11">
    <location>
        <begin position="93"/>
        <end position="115"/>
    </location>
</feature>
<dbReference type="InterPro" id="IPR036097">
    <property type="entry name" value="HisK_dim/P_sf"/>
</dbReference>
<dbReference type="SMART" id="SM00304">
    <property type="entry name" value="HAMP"/>
    <property type="match status" value="1"/>
</dbReference>
<dbReference type="EMBL" id="SLWF01000006">
    <property type="protein sequence ID" value="TCN86812.1"/>
    <property type="molecule type" value="Genomic_DNA"/>
</dbReference>
<evidence type="ECO:0000256" key="5">
    <source>
        <dbReference type="ARBA" id="ARBA00022679"/>
    </source>
</evidence>
<keyword evidence="4" id="KW-0597">Phosphoprotein</keyword>
<dbReference type="InterPro" id="IPR004358">
    <property type="entry name" value="Sig_transdc_His_kin-like_C"/>
</dbReference>
<keyword evidence="5" id="KW-0808">Transferase</keyword>
<name>A0A4R2FM50_9GAMM</name>
<feature type="domain" description="Histidine kinase" evidence="12">
    <location>
        <begin position="178"/>
        <end position="392"/>
    </location>
</feature>
<dbReference type="CDD" id="cd00082">
    <property type="entry name" value="HisKA"/>
    <property type="match status" value="1"/>
</dbReference>
<proteinExistence type="predicted"/>
<dbReference type="PANTHER" id="PTHR45436:SF5">
    <property type="entry name" value="SENSOR HISTIDINE KINASE TRCS"/>
    <property type="match status" value="1"/>
</dbReference>
<evidence type="ECO:0000259" key="13">
    <source>
        <dbReference type="PROSITE" id="PS50885"/>
    </source>
</evidence>
<dbReference type="InterPro" id="IPR036890">
    <property type="entry name" value="HATPase_C_sf"/>
</dbReference>
<protein>
    <recommendedName>
        <fullName evidence="3">histidine kinase</fullName>
        <ecNumber evidence="3">2.7.13.3</ecNumber>
    </recommendedName>
</protein>
<accession>A0A4R2FM50</accession>
<dbReference type="OrthoDB" id="9804645at2"/>
<dbReference type="RefSeq" id="WP_133038378.1">
    <property type="nucleotide sequence ID" value="NZ_SLWF01000006.1"/>
</dbReference>
<dbReference type="SMART" id="SM00387">
    <property type="entry name" value="HATPase_c"/>
    <property type="match status" value="1"/>
</dbReference>
<keyword evidence="6 11" id="KW-0812">Transmembrane</keyword>
<evidence type="ECO:0000256" key="7">
    <source>
        <dbReference type="ARBA" id="ARBA00022777"/>
    </source>
</evidence>
<dbReference type="InterPro" id="IPR005467">
    <property type="entry name" value="His_kinase_dom"/>
</dbReference>
<dbReference type="InterPro" id="IPR050428">
    <property type="entry name" value="TCS_sensor_his_kinase"/>
</dbReference>